<dbReference type="EMBL" id="JAWCUI010000080">
    <property type="protein sequence ID" value="KAL1889069.1"/>
    <property type="molecule type" value="Genomic_DNA"/>
</dbReference>
<feature type="region of interest" description="Disordered" evidence="6">
    <location>
        <begin position="689"/>
        <end position="714"/>
    </location>
</feature>
<feature type="compositionally biased region" description="Pro residues" evidence="6">
    <location>
        <begin position="110"/>
        <end position="124"/>
    </location>
</feature>
<proteinExistence type="predicted"/>
<feature type="compositionally biased region" description="Low complexity" evidence="6">
    <location>
        <begin position="277"/>
        <end position="308"/>
    </location>
</feature>
<feature type="domain" description="Zn(2)-C6 fungal-type" evidence="7">
    <location>
        <begin position="46"/>
        <end position="82"/>
    </location>
</feature>
<dbReference type="CDD" id="cd12148">
    <property type="entry name" value="fungal_TF_MHR"/>
    <property type="match status" value="1"/>
</dbReference>
<sequence>MASPNPTAAISTASPTSSATTLVALSTSGTAHTTPVKPPRHRGTKACRRCRRLRNKCIHAQGQTPCQGCVAAGPDTAASCAFPARGERDVDREFRRRPRPNPQRLASQQRPPPQDLPSRLPPPGINSTAWPPHDEVVDGCRTFVTCYFQLGFLPRSLFLERLVQSPEESDYGTGRFLLSTLLAISSRFTPCLVQRYGSRTAATDHFLALAQSQALTEMYAPSLERTQAFFLLSIAEWGNSDRDRSAIDMAVALRMALLLRLHKEETYAAMVTATSTPAAATPTTGTPKPRTGTVGTTPRPATTAITPTMNSAALTPTPRPSPVPSPATSLGASTATADHVVRLESARRTLWMIYSQENLHSGTSSPAPLSLEDTTALLPCNEADFSFGAVPSFRAALEGTPPANENPTLAVHPDRCLFATLIQAHSLWGRVARHATRASLGSGPRPGPYATYTAITDTLRRWEATLPTRHRWSLWNLRGWRSEGLHLAYLSVVMVLRLSNIVIRRVYLDEMIAALGPQSPVVTTASPIPTPPPPSVTSTSAWQRISYELFDNVVELHEQVTAYFSMRTPDEGFPAILVFCVYMCGSLASYLWHNPYLCPHVSPVEAEEMALGTLRILSELYTAWPASARWEEVLRRVTGPSTDAATIMSGEQVITAAVVDLPVTSSMAVDLPERPFPVTTQDVTAPLTQDSRSVSVVSGSGRSSTSTAGGSEQDDLRPLIITDFPSDLFNAELADYLNGTIHYGLLDGLY</sequence>
<dbReference type="CDD" id="cd00067">
    <property type="entry name" value="GAL4"/>
    <property type="match status" value="1"/>
</dbReference>
<feature type="compositionally biased region" description="Basic and acidic residues" evidence="6">
    <location>
        <begin position="85"/>
        <end position="94"/>
    </location>
</feature>
<dbReference type="Proteomes" id="UP001583186">
    <property type="component" value="Unassembled WGS sequence"/>
</dbReference>
<evidence type="ECO:0000256" key="5">
    <source>
        <dbReference type="ARBA" id="ARBA00023242"/>
    </source>
</evidence>
<dbReference type="InterPro" id="IPR036864">
    <property type="entry name" value="Zn2-C6_fun-type_DNA-bd_sf"/>
</dbReference>
<evidence type="ECO:0000256" key="1">
    <source>
        <dbReference type="ARBA" id="ARBA00004123"/>
    </source>
</evidence>
<dbReference type="Pfam" id="PF04082">
    <property type="entry name" value="Fungal_trans"/>
    <property type="match status" value="1"/>
</dbReference>
<evidence type="ECO:0000313" key="8">
    <source>
        <dbReference type="EMBL" id="KAL1889069.1"/>
    </source>
</evidence>
<keyword evidence="9" id="KW-1185">Reference proteome</keyword>
<evidence type="ECO:0000256" key="3">
    <source>
        <dbReference type="ARBA" id="ARBA00023015"/>
    </source>
</evidence>
<accession>A0ABR3YNT1</accession>
<dbReference type="PROSITE" id="PS50048">
    <property type="entry name" value="ZN2_CY6_FUNGAL_2"/>
    <property type="match status" value="1"/>
</dbReference>
<keyword evidence="3" id="KW-0805">Transcription regulation</keyword>
<feature type="region of interest" description="Disordered" evidence="6">
    <location>
        <begin position="277"/>
        <end position="333"/>
    </location>
</feature>
<name>A0ABR3YNT1_9PEZI</name>
<dbReference type="SUPFAM" id="SSF57701">
    <property type="entry name" value="Zn2/Cys6 DNA-binding domain"/>
    <property type="match status" value="1"/>
</dbReference>
<keyword evidence="2" id="KW-0479">Metal-binding</keyword>
<feature type="compositionally biased region" description="Low complexity" evidence="6">
    <location>
        <begin position="691"/>
        <end position="711"/>
    </location>
</feature>
<keyword evidence="4" id="KW-0804">Transcription</keyword>
<evidence type="ECO:0000256" key="6">
    <source>
        <dbReference type="SAM" id="MobiDB-lite"/>
    </source>
</evidence>
<dbReference type="InterPro" id="IPR050815">
    <property type="entry name" value="TF_fung"/>
</dbReference>
<dbReference type="InterPro" id="IPR001138">
    <property type="entry name" value="Zn2Cys6_DnaBD"/>
</dbReference>
<evidence type="ECO:0000256" key="2">
    <source>
        <dbReference type="ARBA" id="ARBA00022723"/>
    </source>
</evidence>
<dbReference type="PANTHER" id="PTHR47338:SF5">
    <property type="entry name" value="ZN(II)2CYS6 TRANSCRIPTION FACTOR (EUROFUNG)"/>
    <property type="match status" value="1"/>
</dbReference>
<dbReference type="PANTHER" id="PTHR47338">
    <property type="entry name" value="ZN(II)2CYS6 TRANSCRIPTION FACTOR (EUROFUNG)-RELATED"/>
    <property type="match status" value="1"/>
</dbReference>
<keyword evidence="5" id="KW-0539">Nucleus</keyword>
<evidence type="ECO:0000259" key="7">
    <source>
        <dbReference type="PROSITE" id="PS50048"/>
    </source>
</evidence>
<comment type="subcellular location">
    <subcellularLocation>
        <location evidence="1">Nucleus</location>
    </subcellularLocation>
</comment>
<gene>
    <name evidence="8" type="ORF">Sste5346_009134</name>
</gene>
<reference evidence="8 9" key="1">
    <citation type="journal article" date="2024" name="IMA Fungus">
        <title>IMA Genome - F19 : A genome assembly and annotation guide to empower mycologists, including annotated draft genome sequences of Ceratocystis pirilliformis, Diaporthe australafricana, Fusarium ophioides, Paecilomyces lecythidis, and Sporothrix stenoceras.</title>
        <authorList>
            <person name="Aylward J."/>
            <person name="Wilson A.M."/>
            <person name="Visagie C.M."/>
            <person name="Spraker J."/>
            <person name="Barnes I."/>
            <person name="Buitendag C."/>
            <person name="Ceriani C."/>
            <person name="Del Mar Angel L."/>
            <person name="du Plessis D."/>
            <person name="Fuchs T."/>
            <person name="Gasser K."/>
            <person name="Kramer D."/>
            <person name="Li W."/>
            <person name="Munsamy K."/>
            <person name="Piso A."/>
            <person name="Price J.L."/>
            <person name="Sonnekus B."/>
            <person name="Thomas C."/>
            <person name="van der Nest A."/>
            <person name="van Dijk A."/>
            <person name="van Heerden A."/>
            <person name="van Vuuren N."/>
            <person name="Yilmaz N."/>
            <person name="Duong T.A."/>
            <person name="van der Merwe N.A."/>
            <person name="Wingfield M.J."/>
            <person name="Wingfield B.D."/>
        </authorList>
    </citation>
    <scope>NUCLEOTIDE SEQUENCE [LARGE SCALE GENOMIC DNA]</scope>
    <source>
        <strain evidence="8 9">CMW 5346</strain>
    </source>
</reference>
<protein>
    <recommendedName>
        <fullName evidence="7">Zn(2)-C6 fungal-type domain-containing protein</fullName>
    </recommendedName>
</protein>
<dbReference type="InterPro" id="IPR007219">
    <property type="entry name" value="XnlR_reg_dom"/>
</dbReference>
<evidence type="ECO:0000256" key="4">
    <source>
        <dbReference type="ARBA" id="ARBA00023163"/>
    </source>
</evidence>
<comment type="caution">
    <text evidence="8">The sequence shown here is derived from an EMBL/GenBank/DDBJ whole genome shotgun (WGS) entry which is preliminary data.</text>
</comment>
<evidence type="ECO:0000313" key="9">
    <source>
        <dbReference type="Proteomes" id="UP001583186"/>
    </source>
</evidence>
<organism evidence="8 9">
    <name type="scientific">Sporothrix stenoceras</name>
    <dbReference type="NCBI Taxonomy" id="5173"/>
    <lineage>
        <taxon>Eukaryota</taxon>
        <taxon>Fungi</taxon>
        <taxon>Dikarya</taxon>
        <taxon>Ascomycota</taxon>
        <taxon>Pezizomycotina</taxon>
        <taxon>Sordariomycetes</taxon>
        <taxon>Sordariomycetidae</taxon>
        <taxon>Ophiostomatales</taxon>
        <taxon>Ophiostomataceae</taxon>
        <taxon>Sporothrix</taxon>
    </lineage>
</organism>
<feature type="region of interest" description="Disordered" evidence="6">
    <location>
        <begin position="83"/>
        <end position="130"/>
    </location>
</feature>